<evidence type="ECO:0000256" key="6">
    <source>
        <dbReference type="ARBA" id="ARBA00022795"/>
    </source>
</evidence>
<name>A0ABZ1C4H6_9FIRM</name>
<organism evidence="13 14">
    <name type="scientific">Carboxydichorda subterranea</name>
    <dbReference type="NCBI Taxonomy" id="3109565"/>
    <lineage>
        <taxon>Bacteria</taxon>
        <taxon>Bacillati</taxon>
        <taxon>Bacillota</taxon>
        <taxon>Limnochordia</taxon>
        <taxon>Limnochordales</taxon>
        <taxon>Geochordaceae</taxon>
        <taxon>Carboxydichorda</taxon>
    </lineage>
</organism>
<evidence type="ECO:0000256" key="7">
    <source>
        <dbReference type="ARBA" id="ARBA00022927"/>
    </source>
</evidence>
<dbReference type="InterPro" id="IPR005837">
    <property type="entry name" value="FliP"/>
</dbReference>
<evidence type="ECO:0000256" key="2">
    <source>
        <dbReference type="ARBA" id="ARBA00021714"/>
    </source>
</evidence>
<proteinExistence type="inferred from homology"/>
<evidence type="ECO:0000256" key="4">
    <source>
        <dbReference type="ARBA" id="ARBA00022475"/>
    </source>
</evidence>
<sequence>MWAGSGAPACAAAAAPAPLRLPSIELRLNGQPPQAPDLVTTLQILVLLTVLSLAPAILVMVTSFTRIVIVLSFVRNALSTPQVPPNQVLVGLALFLTFFTMHPTWQSVYSQAIAPYLQGEIGQQEALRRGELPLRDFMFRNTREKDLELFVSASGSPRPERRDQVPTYLLIPAFVISELKTAFQMGFLIFVPFLVIDMIVASTLMSMGMLMLPPVMISLPFKVLLFVMVDGWHLVTRALLTSVK</sequence>
<comment type="similarity">
    <text evidence="1 12">Belongs to the FliP/MopC/SpaP family.</text>
</comment>
<evidence type="ECO:0000256" key="9">
    <source>
        <dbReference type="ARBA" id="ARBA00023136"/>
    </source>
</evidence>
<dbReference type="PANTHER" id="PTHR30587:SF0">
    <property type="entry name" value="FLAGELLAR BIOSYNTHETIC PROTEIN FLIP"/>
    <property type="match status" value="1"/>
</dbReference>
<dbReference type="PRINTS" id="PR00951">
    <property type="entry name" value="FLGBIOSNFLIP"/>
</dbReference>
<evidence type="ECO:0000256" key="10">
    <source>
        <dbReference type="ARBA" id="ARBA00023143"/>
    </source>
</evidence>
<evidence type="ECO:0000256" key="8">
    <source>
        <dbReference type="ARBA" id="ARBA00022989"/>
    </source>
</evidence>
<keyword evidence="7 12" id="KW-0653">Protein transport</keyword>
<dbReference type="PRINTS" id="PR01302">
    <property type="entry name" value="TYPE3IMPPROT"/>
</dbReference>
<keyword evidence="13" id="KW-0282">Flagellum</keyword>
<keyword evidence="3 12" id="KW-0813">Transport</keyword>
<dbReference type="Pfam" id="PF00813">
    <property type="entry name" value="FliP"/>
    <property type="match status" value="1"/>
</dbReference>
<dbReference type="InterPro" id="IPR005838">
    <property type="entry name" value="T3SS_IM_P"/>
</dbReference>
<comment type="subcellular location">
    <subcellularLocation>
        <location evidence="12">Cell membrane</location>
        <topology evidence="12">Multi-pass membrane protein</topology>
    </subcellularLocation>
    <subcellularLocation>
        <location evidence="12">Bacterial flagellum basal body</location>
    </subcellularLocation>
</comment>
<comment type="caution">
    <text evidence="12">Lacks conserved residue(s) required for the propagation of feature annotation.</text>
</comment>
<evidence type="ECO:0000256" key="11">
    <source>
        <dbReference type="ARBA" id="ARBA00023225"/>
    </source>
</evidence>
<gene>
    <name evidence="12 13" type="primary">fliP</name>
    <name evidence="13" type="ORF">U7230_05505</name>
</gene>
<evidence type="ECO:0000256" key="12">
    <source>
        <dbReference type="RuleBase" id="RU362069"/>
    </source>
</evidence>
<keyword evidence="9 12" id="KW-0472">Membrane</keyword>
<dbReference type="NCBIfam" id="NF009438">
    <property type="entry name" value="PRK12797.1"/>
    <property type="match status" value="1"/>
</dbReference>
<keyword evidence="10" id="KW-0975">Bacterial flagellum</keyword>
<keyword evidence="13" id="KW-0969">Cilium</keyword>
<dbReference type="PROSITE" id="PS01060">
    <property type="entry name" value="FLIP_1"/>
    <property type="match status" value="1"/>
</dbReference>
<evidence type="ECO:0000256" key="3">
    <source>
        <dbReference type="ARBA" id="ARBA00022448"/>
    </source>
</evidence>
<feature type="transmembrane region" description="Helical" evidence="12">
    <location>
        <begin position="38"/>
        <end position="61"/>
    </location>
</feature>
<dbReference type="PANTHER" id="PTHR30587">
    <property type="entry name" value="FLAGELLAR BIOSYNTHETIC PROTEIN FLIP"/>
    <property type="match status" value="1"/>
</dbReference>
<keyword evidence="11 12" id="KW-1006">Bacterial flagellum protein export</keyword>
<keyword evidence="14" id="KW-1185">Reference proteome</keyword>
<dbReference type="NCBIfam" id="TIGR01103">
    <property type="entry name" value="fliP"/>
    <property type="match status" value="1"/>
</dbReference>
<evidence type="ECO:0000313" key="14">
    <source>
        <dbReference type="Proteomes" id="UP001332192"/>
    </source>
</evidence>
<feature type="transmembrane region" description="Helical" evidence="12">
    <location>
        <begin position="223"/>
        <end position="240"/>
    </location>
</feature>
<feature type="transmembrane region" description="Helical" evidence="12">
    <location>
        <begin position="187"/>
        <end position="211"/>
    </location>
</feature>
<evidence type="ECO:0000256" key="5">
    <source>
        <dbReference type="ARBA" id="ARBA00022692"/>
    </source>
</evidence>
<dbReference type="EMBL" id="CP141615">
    <property type="protein sequence ID" value="WRP18922.1"/>
    <property type="molecule type" value="Genomic_DNA"/>
</dbReference>
<keyword evidence="13" id="KW-0966">Cell projection</keyword>
<dbReference type="Proteomes" id="UP001332192">
    <property type="component" value="Chromosome"/>
</dbReference>
<evidence type="ECO:0000313" key="13">
    <source>
        <dbReference type="EMBL" id="WRP18922.1"/>
    </source>
</evidence>
<reference evidence="13 14" key="1">
    <citation type="journal article" date="2024" name="Front. Microbiol.">
        <title>Novel thermophilic genera Geochorda gen. nov. and Carboxydochorda gen. nov. from the deep terrestrial subsurface reveal the ecophysiological diversity in the class Limnochordia.</title>
        <authorList>
            <person name="Karnachuk O.V."/>
            <person name="Lukina A.P."/>
            <person name="Avakyan M.R."/>
            <person name="Kadnikov V.V."/>
            <person name="Begmatov S."/>
            <person name="Beletsky A.V."/>
            <person name="Vlasova K.G."/>
            <person name="Novikov A.A."/>
            <person name="Shcherbakova V.A."/>
            <person name="Mardanov A.V."/>
            <person name="Ravin N.V."/>
        </authorList>
    </citation>
    <scope>NUCLEOTIDE SEQUENCE [LARGE SCALE GENOMIC DNA]</scope>
    <source>
        <strain evidence="13 14">L945</strain>
    </source>
</reference>
<keyword evidence="8 12" id="KW-1133">Transmembrane helix</keyword>
<comment type="function">
    <text evidence="12">Plays a role in the flagellum-specific transport system.</text>
</comment>
<keyword evidence="5 12" id="KW-0812">Transmembrane</keyword>
<keyword evidence="4 12" id="KW-1003">Cell membrane</keyword>
<keyword evidence="6 12" id="KW-1005">Bacterial flagellum biogenesis</keyword>
<evidence type="ECO:0000256" key="1">
    <source>
        <dbReference type="ARBA" id="ARBA00006257"/>
    </source>
</evidence>
<dbReference type="PROSITE" id="PS01061">
    <property type="entry name" value="FLIP_2"/>
    <property type="match status" value="1"/>
</dbReference>
<protein>
    <recommendedName>
        <fullName evidence="2 12">Flagellar biosynthetic protein FliP</fullName>
    </recommendedName>
</protein>
<accession>A0ABZ1C4H6</accession>